<dbReference type="EMBL" id="CP144699">
    <property type="protein sequence ID" value="WVZ19739.1"/>
    <property type="molecule type" value="Genomic_DNA"/>
</dbReference>
<reference evidence="8 9" key="1">
    <citation type="journal article" date="2023" name="Life. Sci Alliance">
        <title>Evolutionary insights into 3D genome organization and epigenetic landscape of Vigna mungo.</title>
        <authorList>
            <person name="Junaid A."/>
            <person name="Singh B."/>
            <person name="Bhatia S."/>
        </authorList>
    </citation>
    <scope>NUCLEOTIDE SEQUENCE [LARGE SCALE GENOMIC DNA]</scope>
    <source>
        <strain evidence="8">Urdbean</strain>
    </source>
</reference>
<dbReference type="InterPro" id="IPR006564">
    <property type="entry name" value="Znf_PMZ"/>
</dbReference>
<dbReference type="PROSITE" id="PS50158">
    <property type="entry name" value="ZF_CCHC"/>
    <property type="match status" value="1"/>
</dbReference>
<dbReference type="InterPro" id="IPR018289">
    <property type="entry name" value="MULE_transposase_dom"/>
</dbReference>
<dbReference type="Proteomes" id="UP001374535">
    <property type="component" value="Chromosome 2"/>
</dbReference>
<evidence type="ECO:0000256" key="5">
    <source>
        <dbReference type="SAM" id="MobiDB-lite"/>
    </source>
</evidence>
<dbReference type="GO" id="GO:0003676">
    <property type="term" value="F:nucleic acid binding"/>
    <property type="evidence" value="ECO:0007669"/>
    <property type="project" value="InterPro"/>
</dbReference>
<feature type="region of interest" description="Disordered" evidence="5">
    <location>
        <begin position="232"/>
        <end position="257"/>
    </location>
</feature>
<dbReference type="Pfam" id="PF10551">
    <property type="entry name" value="MULE"/>
    <property type="match status" value="1"/>
</dbReference>
<dbReference type="PROSITE" id="PS50966">
    <property type="entry name" value="ZF_SWIM"/>
    <property type="match status" value="1"/>
</dbReference>
<dbReference type="InterPro" id="IPR004332">
    <property type="entry name" value="Transposase_MuDR"/>
</dbReference>
<gene>
    <name evidence="8" type="ORF">V8G54_007061</name>
</gene>
<evidence type="ECO:0000313" key="8">
    <source>
        <dbReference type="EMBL" id="WVZ19739.1"/>
    </source>
</evidence>
<organism evidence="8 9">
    <name type="scientific">Vigna mungo</name>
    <name type="common">Black gram</name>
    <name type="synonym">Phaseolus mungo</name>
    <dbReference type="NCBI Taxonomy" id="3915"/>
    <lineage>
        <taxon>Eukaryota</taxon>
        <taxon>Viridiplantae</taxon>
        <taxon>Streptophyta</taxon>
        <taxon>Embryophyta</taxon>
        <taxon>Tracheophyta</taxon>
        <taxon>Spermatophyta</taxon>
        <taxon>Magnoliopsida</taxon>
        <taxon>eudicotyledons</taxon>
        <taxon>Gunneridae</taxon>
        <taxon>Pentapetalae</taxon>
        <taxon>rosids</taxon>
        <taxon>fabids</taxon>
        <taxon>Fabales</taxon>
        <taxon>Fabaceae</taxon>
        <taxon>Papilionoideae</taxon>
        <taxon>50 kb inversion clade</taxon>
        <taxon>NPAAA clade</taxon>
        <taxon>indigoferoid/millettioid clade</taxon>
        <taxon>Phaseoleae</taxon>
        <taxon>Vigna</taxon>
    </lineage>
</organism>
<keyword evidence="9" id="KW-1185">Reference proteome</keyword>
<dbReference type="Pfam" id="PF03108">
    <property type="entry name" value="DBD_Tnp_Mut"/>
    <property type="match status" value="1"/>
</dbReference>
<feature type="region of interest" description="Disordered" evidence="5">
    <location>
        <begin position="301"/>
        <end position="327"/>
    </location>
</feature>
<dbReference type="InterPro" id="IPR001878">
    <property type="entry name" value="Znf_CCHC"/>
</dbReference>
<evidence type="ECO:0000256" key="4">
    <source>
        <dbReference type="PROSITE-ProRule" id="PRU00047"/>
    </source>
</evidence>
<dbReference type="AlphaFoldDB" id="A0AAQ3P103"/>
<evidence type="ECO:0000313" key="9">
    <source>
        <dbReference type="Proteomes" id="UP001374535"/>
    </source>
</evidence>
<keyword evidence="3" id="KW-0862">Zinc</keyword>
<feature type="compositionally biased region" description="Basic and acidic residues" evidence="5">
    <location>
        <begin position="303"/>
        <end position="313"/>
    </location>
</feature>
<feature type="domain" description="SWIM-type" evidence="7">
    <location>
        <begin position="857"/>
        <end position="889"/>
    </location>
</feature>
<dbReference type="Pfam" id="PF26130">
    <property type="entry name" value="PB1-like"/>
    <property type="match status" value="1"/>
</dbReference>
<evidence type="ECO:0008006" key="10">
    <source>
        <dbReference type="Google" id="ProtNLM"/>
    </source>
</evidence>
<evidence type="ECO:0000256" key="3">
    <source>
        <dbReference type="ARBA" id="ARBA00022833"/>
    </source>
</evidence>
<sequence length="1013" mass="115411">MDCHPYDGKTSVKYLGTNRSVSQAHAKSIVGREIRKLGHLSFTLDVNREDIQCVSQAVLVLIFVPGCPSKRLYAYRDCEVVIHHGGKLVNEGCLKYVGENDTMYFDPDKWSYFVVLSVVKTLGYDGFKDLWYSVGCGPVLDDKLEPLSDDLGATHMVHLYVVHIVSEPDVIHMIEYNVHEGGEEVEPEMHEGGECVVLDERTKEDDNGVTTQLDEGVGGQCERIQVVFGKGGSMEDDVEGGRIQDDEAHDERTEANDVEGDTIEVDEGDDVEGERIEDDEGDDERIGAINVEETIVVDVGGDDSTKANDVEGERIEDDEGDDERKKPNDVEETIVVDVAHDEMTAVNDDVEDDDNGEVSSMDDLVDINIQCEYRDSDTCDLEDDDISDTSLFNDECEYEDLSSPEISDEESDVEEEYGKFITFNMPKNMIDFKWEVGTYFGQKKDIMDAIKTYALKNERNMKFIKNDKKRIRLKCVGAKGECPWMAYFGYMETIDTWQLRTVVDRQSCSREHKLGVFNAKWLSKKLEKTMRENPNVKGVDIRDKISRIWNIAIYKNMAYRAKAYASDEVEGSFTMQYCRIYDYAHELLARNPGSTIKVAIQENDGKHILLRFYACLKACKDSFVSCRPIIGLDGAFLKGRHHRELLTVVARDANDQMIPLAYAIVAVENKDTWSWFMELLIEDLGGPKVCSSLTLISDQQKGLLPAVQNLLPGVALRFCVRHLYANFRKKFPRKNLKKLMWRAVTSTHPQKWENEMRSIREVNEDAFRYLIAILPRSRFTTTAQCDTLVNNMLEAFNSVLVHTRTKPIITMLEKIRLYMMKRWATNRSRTTKGGSTNKVLDSKIFEVRHVSQSGKKFVVNIDEYSCSCKKWSISGLPCVHVLATMRFLNLDGEDCIHVCFLTSTYEEMYSSIIYPINGNNMWEVTQYPDVMSPSKRKLPGCPKKKRRLKQWELKKDSTRMTKGGLVKRCSKCREVGHNKKRCPNRNEQPVVQAQGEEPTSLGQGATHAEQPHH</sequence>
<feature type="region of interest" description="Disordered" evidence="5">
    <location>
        <begin position="977"/>
        <end position="1013"/>
    </location>
</feature>
<protein>
    <recommendedName>
        <fullName evidence="10">SWIM-type domain-containing protein</fullName>
    </recommendedName>
</protein>
<accession>A0AAQ3P103</accession>
<dbReference type="SMART" id="SM00575">
    <property type="entry name" value="ZnF_PMZ"/>
    <property type="match status" value="1"/>
</dbReference>
<evidence type="ECO:0000256" key="1">
    <source>
        <dbReference type="ARBA" id="ARBA00022723"/>
    </source>
</evidence>
<feature type="compositionally biased region" description="Basic and acidic residues" evidence="5">
    <location>
        <begin position="239"/>
        <end position="255"/>
    </location>
</feature>
<feature type="domain" description="CCHC-type" evidence="6">
    <location>
        <begin position="968"/>
        <end position="984"/>
    </location>
</feature>
<dbReference type="GO" id="GO:0008270">
    <property type="term" value="F:zinc ion binding"/>
    <property type="evidence" value="ECO:0007669"/>
    <property type="project" value="UniProtKB-KW"/>
</dbReference>
<evidence type="ECO:0000259" key="7">
    <source>
        <dbReference type="PROSITE" id="PS50966"/>
    </source>
</evidence>
<dbReference type="PANTHER" id="PTHR31973:SF187">
    <property type="entry name" value="MUTATOR TRANSPOSASE MUDRA PROTEIN"/>
    <property type="match status" value="1"/>
</dbReference>
<evidence type="ECO:0000259" key="6">
    <source>
        <dbReference type="PROSITE" id="PS50158"/>
    </source>
</evidence>
<dbReference type="Pfam" id="PF04434">
    <property type="entry name" value="SWIM"/>
    <property type="match status" value="1"/>
</dbReference>
<evidence type="ECO:0000256" key="2">
    <source>
        <dbReference type="ARBA" id="ARBA00022771"/>
    </source>
</evidence>
<dbReference type="InterPro" id="IPR058594">
    <property type="entry name" value="PB1-like_dom_pln"/>
</dbReference>
<name>A0AAQ3P103_VIGMU</name>
<proteinExistence type="predicted"/>
<keyword evidence="1" id="KW-0479">Metal-binding</keyword>
<keyword evidence="2 4" id="KW-0863">Zinc-finger</keyword>
<dbReference type="InterPro" id="IPR007527">
    <property type="entry name" value="Znf_SWIM"/>
</dbReference>
<dbReference type="PANTHER" id="PTHR31973">
    <property type="entry name" value="POLYPROTEIN, PUTATIVE-RELATED"/>
    <property type="match status" value="1"/>
</dbReference>